<gene>
    <name evidence="3" type="ORF">BV898_13472</name>
</gene>
<dbReference type="Pfam" id="PF01156">
    <property type="entry name" value="IU_nuc_hydro"/>
    <property type="match status" value="2"/>
</dbReference>
<name>A0A1W0WAQ9_HYPEX</name>
<evidence type="ECO:0000313" key="3">
    <source>
        <dbReference type="EMBL" id="OQV12281.1"/>
    </source>
</evidence>
<dbReference type="OrthoDB" id="432381at2759"/>
<dbReference type="InterPro" id="IPR001910">
    <property type="entry name" value="Inosine/uridine_hydrolase_dom"/>
</dbReference>
<dbReference type="SUPFAM" id="SSF53590">
    <property type="entry name" value="Nucleoside hydrolase"/>
    <property type="match status" value="1"/>
</dbReference>
<evidence type="ECO:0000259" key="2">
    <source>
        <dbReference type="Pfam" id="PF01156"/>
    </source>
</evidence>
<keyword evidence="4" id="KW-1185">Reference proteome</keyword>
<dbReference type="Proteomes" id="UP000192578">
    <property type="component" value="Unassembled WGS sequence"/>
</dbReference>
<protein>
    <submittedName>
        <fullName evidence="3">Uridine nucleosidase 2</fullName>
    </submittedName>
</protein>
<comment type="caution">
    <text evidence="3">The sequence shown here is derived from an EMBL/GenBank/DDBJ whole genome shotgun (WGS) entry which is preliminary data.</text>
</comment>
<comment type="similarity">
    <text evidence="1">Belongs to the IUNH family.</text>
</comment>
<dbReference type="AlphaFoldDB" id="A0A1W0WAQ9"/>
<feature type="domain" description="Inosine/uridine-preferring nucleoside hydrolase" evidence="2">
    <location>
        <begin position="170"/>
        <end position="293"/>
    </location>
</feature>
<dbReference type="Gene3D" id="3.90.245.10">
    <property type="entry name" value="Ribonucleoside hydrolase-like"/>
    <property type="match status" value="2"/>
</dbReference>
<dbReference type="GO" id="GO:0016799">
    <property type="term" value="F:hydrolase activity, hydrolyzing N-glycosyl compounds"/>
    <property type="evidence" value="ECO:0007669"/>
    <property type="project" value="InterPro"/>
</dbReference>
<dbReference type="InterPro" id="IPR036452">
    <property type="entry name" value="Ribo_hydro-like"/>
</dbReference>
<accession>A0A1W0WAQ9</accession>
<dbReference type="PANTHER" id="PTHR46190:SF1">
    <property type="entry name" value="SI:CH211-201H21.5"/>
    <property type="match status" value="1"/>
</dbReference>
<evidence type="ECO:0000256" key="1">
    <source>
        <dbReference type="ARBA" id="ARBA00009176"/>
    </source>
</evidence>
<organism evidence="3 4">
    <name type="scientific">Hypsibius exemplaris</name>
    <name type="common">Freshwater tardigrade</name>
    <dbReference type="NCBI Taxonomy" id="2072580"/>
    <lineage>
        <taxon>Eukaryota</taxon>
        <taxon>Metazoa</taxon>
        <taxon>Ecdysozoa</taxon>
        <taxon>Tardigrada</taxon>
        <taxon>Eutardigrada</taxon>
        <taxon>Parachela</taxon>
        <taxon>Hypsibioidea</taxon>
        <taxon>Hypsibiidae</taxon>
        <taxon>Hypsibius</taxon>
    </lineage>
</organism>
<sequence length="313" mass="34074">MAARLNDGLRRKVIIDTDVGIDDAQAILLMLMDPSVDVIGVTCVGGNATLENVCLNVLKVLTVAGRLDIPVFRGCKAAIIGNIKYGIEYHGADGLGDCDPAVLSLPVDPTIIQPEHATSALIRLAKQYPGEVSVICLGPLTNLAIAIKIDPDYTQLLKAVYIMGGNHAGEVVLVGWEVSSSPLSRFDPEWEREYFNQTTPQGLFTTRIHEKARARAQANEANESGGIVMCDEWVAALFLDPAVCLESKVWPTTVELSGKLTRGQCVVDKRFYCNKAQGKSNVRHVLRLDVERMKVLLMAMVQAPFFPTAPTKT</sequence>
<feature type="domain" description="Inosine/uridine-preferring nucleoside hydrolase" evidence="2">
    <location>
        <begin position="13"/>
        <end position="168"/>
    </location>
</feature>
<reference evidence="4" key="1">
    <citation type="submission" date="2017-01" db="EMBL/GenBank/DDBJ databases">
        <title>Comparative genomics of anhydrobiosis in the tardigrade Hypsibius dujardini.</title>
        <authorList>
            <person name="Yoshida Y."/>
            <person name="Koutsovoulos G."/>
            <person name="Laetsch D."/>
            <person name="Stevens L."/>
            <person name="Kumar S."/>
            <person name="Horikawa D."/>
            <person name="Ishino K."/>
            <person name="Komine S."/>
            <person name="Tomita M."/>
            <person name="Blaxter M."/>
            <person name="Arakawa K."/>
        </authorList>
    </citation>
    <scope>NUCLEOTIDE SEQUENCE [LARGE SCALE GENOMIC DNA]</scope>
    <source>
        <strain evidence="4">Z151</strain>
    </source>
</reference>
<dbReference type="EMBL" id="MTYJ01000149">
    <property type="protein sequence ID" value="OQV12281.1"/>
    <property type="molecule type" value="Genomic_DNA"/>
</dbReference>
<proteinExistence type="inferred from homology"/>
<evidence type="ECO:0000313" key="4">
    <source>
        <dbReference type="Proteomes" id="UP000192578"/>
    </source>
</evidence>
<dbReference type="InterPro" id="IPR052775">
    <property type="entry name" value="IUN_hydrolase"/>
</dbReference>
<dbReference type="PANTHER" id="PTHR46190">
    <property type="entry name" value="SI:CH211-201H21.5-RELATED"/>
    <property type="match status" value="1"/>
</dbReference>